<reference evidence="1 2" key="1">
    <citation type="submission" date="2021-06" db="EMBL/GenBank/DDBJ databases">
        <authorList>
            <person name="Palmer J.M."/>
        </authorList>
    </citation>
    <scope>NUCLEOTIDE SEQUENCE [LARGE SCALE GENOMIC DNA]</scope>
    <source>
        <strain evidence="1 2">XC_2019</strain>
        <tissue evidence="1">Muscle</tissue>
    </source>
</reference>
<dbReference type="EMBL" id="JAHRIN010057395">
    <property type="protein sequence ID" value="MEQ2211120.1"/>
    <property type="molecule type" value="Genomic_DNA"/>
</dbReference>
<evidence type="ECO:0000313" key="2">
    <source>
        <dbReference type="Proteomes" id="UP001434883"/>
    </source>
</evidence>
<accession>A0ABV0RSF8</accession>
<keyword evidence="2" id="KW-1185">Reference proteome</keyword>
<organism evidence="1 2">
    <name type="scientific">Xenoophorus captivus</name>
    <dbReference type="NCBI Taxonomy" id="1517983"/>
    <lineage>
        <taxon>Eukaryota</taxon>
        <taxon>Metazoa</taxon>
        <taxon>Chordata</taxon>
        <taxon>Craniata</taxon>
        <taxon>Vertebrata</taxon>
        <taxon>Euteleostomi</taxon>
        <taxon>Actinopterygii</taxon>
        <taxon>Neopterygii</taxon>
        <taxon>Teleostei</taxon>
        <taxon>Neoteleostei</taxon>
        <taxon>Acanthomorphata</taxon>
        <taxon>Ovalentaria</taxon>
        <taxon>Atherinomorphae</taxon>
        <taxon>Cyprinodontiformes</taxon>
        <taxon>Goodeidae</taxon>
        <taxon>Xenoophorus</taxon>
    </lineage>
</organism>
<comment type="caution">
    <text evidence="1">The sequence shown here is derived from an EMBL/GenBank/DDBJ whole genome shotgun (WGS) entry which is preliminary data.</text>
</comment>
<evidence type="ECO:0000313" key="1">
    <source>
        <dbReference type="EMBL" id="MEQ2211120.1"/>
    </source>
</evidence>
<dbReference type="Proteomes" id="UP001434883">
    <property type="component" value="Unassembled WGS sequence"/>
</dbReference>
<gene>
    <name evidence="1" type="ORF">XENOCAPTIV_027183</name>
</gene>
<sequence length="149" mass="16492">MTVAVVFMSTGNKTGFQLTASNMYRDSGPHSSDCGSIRSDLRLFVLSFQQETTDQVHLCHSSEISLTAAWKPLALISQTIITFSDHVVFIQSRSSAEVHSSHLDMCPSVISFIQMCSGTASMFVCQLMFQKQMRCSSTARVCVFKWSSS</sequence>
<proteinExistence type="predicted"/>
<protein>
    <submittedName>
        <fullName evidence="1">Uncharacterized protein</fullName>
    </submittedName>
</protein>
<name>A0ABV0RSF8_9TELE</name>